<feature type="region of interest" description="Disordered" evidence="7">
    <location>
        <begin position="74"/>
        <end position="96"/>
    </location>
</feature>
<feature type="chain" id="PRO_5021820621" evidence="8">
    <location>
        <begin position="25"/>
        <end position="353"/>
    </location>
</feature>
<name>A0A562K2Q7_9BACI</name>
<evidence type="ECO:0000313" key="11">
    <source>
        <dbReference type="EMBL" id="TWH89626.1"/>
    </source>
</evidence>
<accession>A0A562K2Q7</accession>
<evidence type="ECO:0000256" key="6">
    <source>
        <dbReference type="ARBA" id="ARBA00022807"/>
    </source>
</evidence>
<proteinExistence type="inferred from homology"/>
<keyword evidence="5" id="KW-0378">Hydrolase</keyword>
<evidence type="ECO:0000259" key="10">
    <source>
        <dbReference type="PROSITE" id="PS51935"/>
    </source>
</evidence>
<feature type="domain" description="NlpC/P60" evidence="10">
    <location>
        <begin position="233"/>
        <end position="353"/>
    </location>
</feature>
<feature type="region of interest" description="Disordered" evidence="7">
    <location>
        <begin position="143"/>
        <end position="164"/>
    </location>
</feature>
<feature type="domain" description="LysM" evidence="9">
    <location>
        <begin position="25"/>
        <end position="68"/>
    </location>
</feature>
<dbReference type="GeneID" id="65402138"/>
<dbReference type="EMBL" id="VLKI01000002">
    <property type="protein sequence ID" value="TWH89626.1"/>
    <property type="molecule type" value="Genomic_DNA"/>
</dbReference>
<dbReference type="SMART" id="SM00257">
    <property type="entry name" value="LysM"/>
    <property type="match status" value="3"/>
</dbReference>
<dbReference type="PANTHER" id="PTHR47053">
    <property type="entry name" value="MUREIN DD-ENDOPEPTIDASE MEPH-RELATED"/>
    <property type="match status" value="1"/>
</dbReference>
<dbReference type="Pfam" id="PF00877">
    <property type="entry name" value="NLPC_P60"/>
    <property type="match status" value="1"/>
</dbReference>
<dbReference type="InterPro" id="IPR038765">
    <property type="entry name" value="Papain-like_cys_pep_sf"/>
</dbReference>
<evidence type="ECO:0000256" key="4">
    <source>
        <dbReference type="ARBA" id="ARBA00022737"/>
    </source>
</evidence>
<dbReference type="InterPro" id="IPR051202">
    <property type="entry name" value="Peptidase_C40"/>
</dbReference>
<evidence type="ECO:0000256" key="1">
    <source>
        <dbReference type="ARBA" id="ARBA00007074"/>
    </source>
</evidence>
<dbReference type="SUPFAM" id="SSF54001">
    <property type="entry name" value="Cysteine proteinases"/>
    <property type="match status" value="1"/>
</dbReference>
<evidence type="ECO:0000256" key="2">
    <source>
        <dbReference type="ARBA" id="ARBA00022670"/>
    </source>
</evidence>
<dbReference type="SUPFAM" id="SSF54106">
    <property type="entry name" value="LysM domain"/>
    <property type="match status" value="3"/>
</dbReference>
<organism evidence="11 12">
    <name type="scientific">Cytobacillus oceanisediminis</name>
    <dbReference type="NCBI Taxonomy" id="665099"/>
    <lineage>
        <taxon>Bacteria</taxon>
        <taxon>Bacillati</taxon>
        <taxon>Bacillota</taxon>
        <taxon>Bacilli</taxon>
        <taxon>Bacillales</taxon>
        <taxon>Bacillaceae</taxon>
        <taxon>Cytobacillus</taxon>
    </lineage>
</organism>
<protein>
    <submittedName>
        <fullName evidence="11">Peptidoglycan endopeptidase LytE</fullName>
    </submittedName>
</protein>
<dbReference type="InterPro" id="IPR036779">
    <property type="entry name" value="LysM_dom_sf"/>
</dbReference>
<dbReference type="Gene3D" id="3.10.350.10">
    <property type="entry name" value="LysM domain"/>
    <property type="match status" value="3"/>
</dbReference>
<evidence type="ECO:0000256" key="7">
    <source>
        <dbReference type="SAM" id="MobiDB-lite"/>
    </source>
</evidence>
<dbReference type="PANTHER" id="PTHR47053:SF1">
    <property type="entry name" value="MUREIN DD-ENDOPEPTIDASE MEPH-RELATED"/>
    <property type="match status" value="1"/>
</dbReference>
<dbReference type="Proteomes" id="UP000318667">
    <property type="component" value="Unassembled WGS sequence"/>
</dbReference>
<keyword evidence="2" id="KW-0645">Protease</keyword>
<reference evidence="11 12" key="1">
    <citation type="journal article" date="2015" name="Stand. Genomic Sci.">
        <title>Genomic Encyclopedia of Bacterial and Archaeal Type Strains, Phase III: the genomes of soil and plant-associated and newly described type strains.</title>
        <authorList>
            <person name="Whitman W.B."/>
            <person name="Woyke T."/>
            <person name="Klenk H.P."/>
            <person name="Zhou Y."/>
            <person name="Lilburn T.G."/>
            <person name="Beck B.J."/>
            <person name="De Vos P."/>
            <person name="Vandamme P."/>
            <person name="Eisen J.A."/>
            <person name="Garrity G."/>
            <person name="Hugenholtz P."/>
            <person name="Kyrpides N.C."/>
        </authorList>
    </citation>
    <scope>NUCLEOTIDE SEQUENCE [LARGE SCALE GENOMIC DNA]</scope>
    <source>
        <strain evidence="11 12">CGMCC 1.10115</strain>
    </source>
</reference>
<dbReference type="InterPro" id="IPR018392">
    <property type="entry name" value="LysM"/>
</dbReference>
<evidence type="ECO:0000313" key="12">
    <source>
        <dbReference type="Proteomes" id="UP000318667"/>
    </source>
</evidence>
<feature type="compositionally biased region" description="Polar residues" evidence="7">
    <location>
        <begin position="86"/>
        <end position="96"/>
    </location>
</feature>
<keyword evidence="4" id="KW-0677">Repeat</keyword>
<keyword evidence="6" id="KW-0788">Thiol protease</keyword>
<dbReference type="CDD" id="cd00118">
    <property type="entry name" value="LysM"/>
    <property type="match status" value="3"/>
</dbReference>
<dbReference type="GO" id="GO:0006508">
    <property type="term" value="P:proteolysis"/>
    <property type="evidence" value="ECO:0007669"/>
    <property type="project" value="UniProtKB-KW"/>
</dbReference>
<gene>
    <name evidence="11" type="ORF">IQ19_00867</name>
</gene>
<dbReference type="OrthoDB" id="9813368at2"/>
<evidence type="ECO:0000256" key="8">
    <source>
        <dbReference type="SAM" id="SignalP"/>
    </source>
</evidence>
<evidence type="ECO:0000259" key="9">
    <source>
        <dbReference type="PROSITE" id="PS51782"/>
    </source>
</evidence>
<dbReference type="Pfam" id="PF01476">
    <property type="entry name" value="LysM"/>
    <property type="match status" value="3"/>
</dbReference>
<dbReference type="AlphaFoldDB" id="A0A562K2Q7"/>
<feature type="domain" description="LysM" evidence="9">
    <location>
        <begin position="94"/>
        <end position="137"/>
    </location>
</feature>
<keyword evidence="3 8" id="KW-0732">Signal</keyword>
<evidence type="ECO:0000256" key="5">
    <source>
        <dbReference type="ARBA" id="ARBA00022801"/>
    </source>
</evidence>
<comment type="caution">
    <text evidence="11">The sequence shown here is derived from an EMBL/GenBank/DDBJ whole genome shotgun (WGS) entry which is preliminary data.</text>
</comment>
<sequence length="353" mass="38033">MKKQMVSIAAAAMLSSALASQASADTYVVKKGDTLYQLAAKYKTTVLELKTLNHLSSDYLSINQTLQVPGAVKEATANQPAPKVSPPSSQSTNHTYTIKPGDTLSKIALNHNMSLKDLMSLNNLSTTLIFPGQALKVTKTAGSTVGENTKAPSAPSTPPAVPAGTSTSYIVQKGDTLSSIALKNNTTVQKMKEWNKLTSDLIFIGQKLVLGTGQNSPSPAVNEKPAQEVKEDNSSAASLLAEAQKYLGVPYKWAGTTPDGFDCSGFIYYVLNKSGSQLGRYSTEGYYSRSYYVDNPLPGDLVFLENTYKPGISHMGFYVGNNQFIHASSSGVVISSLDNPYYKVHFDGFKRFY</sequence>
<dbReference type="PROSITE" id="PS51935">
    <property type="entry name" value="NLPC_P60"/>
    <property type="match status" value="1"/>
</dbReference>
<keyword evidence="12" id="KW-1185">Reference proteome</keyword>
<dbReference type="RefSeq" id="WP_144540246.1">
    <property type="nucleotide sequence ID" value="NZ_CBCSDC010000011.1"/>
</dbReference>
<dbReference type="GO" id="GO:0008234">
    <property type="term" value="F:cysteine-type peptidase activity"/>
    <property type="evidence" value="ECO:0007669"/>
    <property type="project" value="UniProtKB-KW"/>
</dbReference>
<feature type="signal peptide" evidence="8">
    <location>
        <begin position="1"/>
        <end position="24"/>
    </location>
</feature>
<dbReference type="PROSITE" id="PS51782">
    <property type="entry name" value="LYSM"/>
    <property type="match status" value="3"/>
</dbReference>
<comment type="similarity">
    <text evidence="1">Belongs to the peptidase C40 family.</text>
</comment>
<dbReference type="InterPro" id="IPR000064">
    <property type="entry name" value="NLP_P60_dom"/>
</dbReference>
<evidence type="ECO:0000256" key="3">
    <source>
        <dbReference type="ARBA" id="ARBA00022729"/>
    </source>
</evidence>
<dbReference type="Gene3D" id="3.90.1720.10">
    <property type="entry name" value="endopeptidase domain like (from Nostoc punctiforme)"/>
    <property type="match status" value="1"/>
</dbReference>
<feature type="domain" description="LysM" evidence="9">
    <location>
        <begin position="167"/>
        <end position="210"/>
    </location>
</feature>